<dbReference type="Gene3D" id="3.30.9.10">
    <property type="entry name" value="D-Amino Acid Oxidase, subunit A, domain 2"/>
    <property type="match status" value="1"/>
</dbReference>
<gene>
    <name evidence="3" type="ORF">OOZ53_05420</name>
</gene>
<evidence type="ECO:0000313" key="3">
    <source>
        <dbReference type="EMBL" id="MDA4844777.1"/>
    </source>
</evidence>
<proteinExistence type="predicted"/>
<sequence>MSQTTDAIIIGAGIIGAATALELNRKGIRTISVDKNPAAGYGSTSGSCAIIRVHYSTLEGTAFAYEGYHYWRDWADYLAADDERGLAEFRETGCLVMCTEQNGHMQKHTELCAQLDIPFERWNAQKILERLPIYDLKSYFPAKRMDDPDFGKPGAGNVEEAVHFPTAGYITDPQLATHNLQRATEAAGGTFLFNRAVTEILQADGRVAGVKLDDGTEIHAPVVINVAGPHSAR</sequence>
<dbReference type="EMBL" id="JAPJZH010000003">
    <property type="protein sequence ID" value="MDA4844777.1"/>
    <property type="molecule type" value="Genomic_DNA"/>
</dbReference>
<evidence type="ECO:0000256" key="1">
    <source>
        <dbReference type="ARBA" id="ARBA00023002"/>
    </source>
</evidence>
<dbReference type="PANTHER" id="PTHR13847">
    <property type="entry name" value="SARCOSINE DEHYDROGENASE-RELATED"/>
    <property type="match status" value="1"/>
</dbReference>
<dbReference type="RefSeq" id="WP_271088315.1">
    <property type="nucleotide sequence ID" value="NZ_JAPJZH010000003.1"/>
</dbReference>
<reference evidence="3" key="1">
    <citation type="submission" date="2022-11" db="EMBL/GenBank/DDBJ databases">
        <title>Hoeflea poritis sp. nov., isolated from scleractinian coral Porites lutea.</title>
        <authorList>
            <person name="Zhang G."/>
            <person name="Wei Q."/>
            <person name="Cai L."/>
        </authorList>
    </citation>
    <scope>NUCLEOTIDE SEQUENCE</scope>
    <source>
        <strain evidence="3">E7-10</strain>
    </source>
</reference>
<dbReference type="Proteomes" id="UP001148313">
    <property type="component" value="Unassembled WGS sequence"/>
</dbReference>
<dbReference type="Gene3D" id="3.50.50.60">
    <property type="entry name" value="FAD/NAD(P)-binding domain"/>
    <property type="match status" value="1"/>
</dbReference>
<evidence type="ECO:0000259" key="2">
    <source>
        <dbReference type="Pfam" id="PF01266"/>
    </source>
</evidence>
<organism evidence="3 4">
    <name type="scientific">Hoeflea poritis</name>
    <dbReference type="NCBI Taxonomy" id="2993659"/>
    <lineage>
        <taxon>Bacteria</taxon>
        <taxon>Pseudomonadati</taxon>
        <taxon>Pseudomonadota</taxon>
        <taxon>Alphaproteobacteria</taxon>
        <taxon>Hyphomicrobiales</taxon>
        <taxon>Rhizobiaceae</taxon>
        <taxon>Hoeflea</taxon>
    </lineage>
</organism>
<evidence type="ECO:0000313" key="4">
    <source>
        <dbReference type="Proteomes" id="UP001148313"/>
    </source>
</evidence>
<accession>A0ABT4VKZ8</accession>
<dbReference type="InterPro" id="IPR036188">
    <property type="entry name" value="FAD/NAD-bd_sf"/>
</dbReference>
<feature type="domain" description="FAD dependent oxidoreductase" evidence="2">
    <location>
        <begin position="6"/>
        <end position="231"/>
    </location>
</feature>
<dbReference type="InterPro" id="IPR006076">
    <property type="entry name" value="FAD-dep_OxRdtase"/>
</dbReference>
<dbReference type="SUPFAM" id="SSF51905">
    <property type="entry name" value="FAD/NAD(P)-binding domain"/>
    <property type="match status" value="1"/>
</dbReference>
<comment type="caution">
    <text evidence="3">The sequence shown here is derived from an EMBL/GenBank/DDBJ whole genome shotgun (WGS) entry which is preliminary data.</text>
</comment>
<name>A0ABT4VKZ8_9HYPH</name>
<keyword evidence="1" id="KW-0560">Oxidoreductase</keyword>
<protein>
    <submittedName>
        <fullName evidence="3">FAD-dependent oxidoreductase</fullName>
    </submittedName>
</protein>
<keyword evidence="4" id="KW-1185">Reference proteome</keyword>
<dbReference type="Pfam" id="PF01266">
    <property type="entry name" value="DAO"/>
    <property type="match status" value="1"/>
</dbReference>